<name>A0AAV3ZGL0_9GAST</name>
<comment type="caution">
    <text evidence="1">The sequence shown here is derived from an EMBL/GenBank/DDBJ whole genome shotgun (WGS) entry which is preliminary data.</text>
</comment>
<proteinExistence type="predicted"/>
<sequence length="105" mass="11291">MCTTAAEQQQKQKYCSSQPYLVIQSLSKDSANAFPTPAFTACKQPPGEPAKYTGKNVGLPDRAYSGLFSISTFDLSVKSSQTSKGISLAWLTAPLYILKLDLGHG</sequence>
<evidence type="ECO:0000313" key="1">
    <source>
        <dbReference type="EMBL" id="GFN93732.1"/>
    </source>
</evidence>
<organism evidence="1 2">
    <name type="scientific">Plakobranchus ocellatus</name>
    <dbReference type="NCBI Taxonomy" id="259542"/>
    <lineage>
        <taxon>Eukaryota</taxon>
        <taxon>Metazoa</taxon>
        <taxon>Spiralia</taxon>
        <taxon>Lophotrochozoa</taxon>
        <taxon>Mollusca</taxon>
        <taxon>Gastropoda</taxon>
        <taxon>Heterobranchia</taxon>
        <taxon>Euthyneura</taxon>
        <taxon>Panpulmonata</taxon>
        <taxon>Sacoglossa</taxon>
        <taxon>Placobranchoidea</taxon>
        <taxon>Plakobranchidae</taxon>
        <taxon>Plakobranchus</taxon>
    </lineage>
</organism>
<dbReference type="AlphaFoldDB" id="A0AAV3ZGL0"/>
<protein>
    <submittedName>
        <fullName evidence="1">Uncharacterized protein</fullName>
    </submittedName>
</protein>
<dbReference type="Proteomes" id="UP000735302">
    <property type="component" value="Unassembled WGS sequence"/>
</dbReference>
<accession>A0AAV3ZGL0</accession>
<evidence type="ECO:0000313" key="2">
    <source>
        <dbReference type="Proteomes" id="UP000735302"/>
    </source>
</evidence>
<keyword evidence="2" id="KW-1185">Reference proteome</keyword>
<dbReference type="EMBL" id="BLXT01002363">
    <property type="protein sequence ID" value="GFN93732.1"/>
    <property type="molecule type" value="Genomic_DNA"/>
</dbReference>
<gene>
    <name evidence="1" type="ORF">PoB_002023800</name>
</gene>
<reference evidence="1 2" key="1">
    <citation type="journal article" date="2021" name="Elife">
        <title>Chloroplast acquisition without the gene transfer in kleptoplastic sea slugs, Plakobranchus ocellatus.</title>
        <authorList>
            <person name="Maeda T."/>
            <person name="Takahashi S."/>
            <person name="Yoshida T."/>
            <person name="Shimamura S."/>
            <person name="Takaki Y."/>
            <person name="Nagai Y."/>
            <person name="Toyoda A."/>
            <person name="Suzuki Y."/>
            <person name="Arimoto A."/>
            <person name="Ishii H."/>
            <person name="Satoh N."/>
            <person name="Nishiyama T."/>
            <person name="Hasebe M."/>
            <person name="Maruyama T."/>
            <person name="Minagawa J."/>
            <person name="Obokata J."/>
            <person name="Shigenobu S."/>
        </authorList>
    </citation>
    <scope>NUCLEOTIDE SEQUENCE [LARGE SCALE GENOMIC DNA]</scope>
</reference>